<proteinExistence type="predicted"/>
<protein>
    <submittedName>
        <fullName evidence="2">Uncharacterized protein</fullName>
    </submittedName>
</protein>
<reference evidence="2 3" key="1">
    <citation type="submission" date="2023-03" db="EMBL/GenBank/DDBJ databases">
        <title>Genome insight into feeding habits of ladybird beetles.</title>
        <authorList>
            <person name="Li H.-S."/>
            <person name="Huang Y.-H."/>
            <person name="Pang H."/>
        </authorList>
    </citation>
    <scope>NUCLEOTIDE SEQUENCE [LARGE SCALE GENOMIC DNA]</scope>
    <source>
        <strain evidence="2">SYSU_2023b</strain>
        <tissue evidence="2">Whole body</tissue>
    </source>
</reference>
<evidence type="ECO:0000313" key="3">
    <source>
        <dbReference type="Proteomes" id="UP001431783"/>
    </source>
</evidence>
<dbReference type="Proteomes" id="UP001431783">
    <property type="component" value="Unassembled WGS sequence"/>
</dbReference>
<dbReference type="AlphaFoldDB" id="A0AAW1TKC7"/>
<feature type="compositionally biased region" description="Basic and acidic residues" evidence="1">
    <location>
        <begin position="124"/>
        <end position="138"/>
    </location>
</feature>
<gene>
    <name evidence="2" type="ORF">WA026_006380</name>
</gene>
<accession>A0AAW1TKC7</accession>
<keyword evidence="3" id="KW-1185">Reference proteome</keyword>
<evidence type="ECO:0000313" key="2">
    <source>
        <dbReference type="EMBL" id="KAK9870293.1"/>
    </source>
</evidence>
<evidence type="ECO:0000256" key="1">
    <source>
        <dbReference type="SAM" id="MobiDB-lite"/>
    </source>
</evidence>
<sequence length="279" mass="31363">MRTRLPSVVVIQERHIKYGERFKIVKVNNRRRREYVSKFLSAKKFTFRFKSKQVVIGRKTKELRYKGSPLAISRLLLLDGFKDPFPHFGQNSKTCESIGSEKREADSATSPTALNPPLSFFNLSDRRPTTTTSKRDSAEISVGSASTPNIAICPQVDLSCLPQRLSDFHLLFGSDTADSDEDSDAGEDELIMVEVDDTILSSQNNTDKKQQNAMNNTIKKIEKDVKHIAASLRDAMEAAAQKLQSHFLQLLLSPQPQHNRPSTTNISLNLATSRISEIR</sequence>
<organism evidence="2 3">
    <name type="scientific">Henosepilachna vigintioctopunctata</name>
    <dbReference type="NCBI Taxonomy" id="420089"/>
    <lineage>
        <taxon>Eukaryota</taxon>
        <taxon>Metazoa</taxon>
        <taxon>Ecdysozoa</taxon>
        <taxon>Arthropoda</taxon>
        <taxon>Hexapoda</taxon>
        <taxon>Insecta</taxon>
        <taxon>Pterygota</taxon>
        <taxon>Neoptera</taxon>
        <taxon>Endopterygota</taxon>
        <taxon>Coleoptera</taxon>
        <taxon>Polyphaga</taxon>
        <taxon>Cucujiformia</taxon>
        <taxon>Coccinelloidea</taxon>
        <taxon>Coccinellidae</taxon>
        <taxon>Epilachninae</taxon>
        <taxon>Epilachnini</taxon>
        <taxon>Henosepilachna</taxon>
    </lineage>
</organism>
<dbReference type="EMBL" id="JARQZJ010000002">
    <property type="protein sequence ID" value="KAK9870293.1"/>
    <property type="molecule type" value="Genomic_DNA"/>
</dbReference>
<feature type="region of interest" description="Disordered" evidence="1">
    <location>
        <begin position="92"/>
        <end position="141"/>
    </location>
</feature>
<name>A0AAW1TKC7_9CUCU</name>
<comment type="caution">
    <text evidence="2">The sequence shown here is derived from an EMBL/GenBank/DDBJ whole genome shotgun (WGS) entry which is preliminary data.</text>
</comment>